<dbReference type="EC" id="2.1.1.193" evidence="3 12"/>
<name>A0ABW3FEJ5_9HYPH</name>
<comment type="subcellular location">
    <subcellularLocation>
        <location evidence="1 12">Cytoplasm</location>
    </subcellularLocation>
</comment>
<evidence type="ECO:0000256" key="5">
    <source>
        <dbReference type="ARBA" id="ARBA00022490"/>
    </source>
</evidence>
<comment type="similarity">
    <text evidence="2 12">Belongs to the RNA methyltransferase RsmE family.</text>
</comment>
<evidence type="ECO:0000313" key="15">
    <source>
        <dbReference type="EMBL" id="MFD0916168.1"/>
    </source>
</evidence>
<accession>A0ABW3FEJ5</accession>
<evidence type="ECO:0000256" key="1">
    <source>
        <dbReference type="ARBA" id="ARBA00004496"/>
    </source>
</evidence>
<dbReference type="CDD" id="cd18084">
    <property type="entry name" value="RsmE-like"/>
    <property type="match status" value="1"/>
</dbReference>
<evidence type="ECO:0000256" key="7">
    <source>
        <dbReference type="ARBA" id="ARBA00022603"/>
    </source>
</evidence>
<evidence type="ECO:0000256" key="6">
    <source>
        <dbReference type="ARBA" id="ARBA00022552"/>
    </source>
</evidence>
<gene>
    <name evidence="15" type="ORF">ACFQ14_07095</name>
</gene>
<protein>
    <recommendedName>
        <fullName evidence="4 12">Ribosomal RNA small subunit methyltransferase E</fullName>
        <ecNumber evidence="3 12">2.1.1.193</ecNumber>
    </recommendedName>
</protein>
<evidence type="ECO:0000256" key="12">
    <source>
        <dbReference type="PIRNR" id="PIRNR015601"/>
    </source>
</evidence>
<dbReference type="NCBIfam" id="NF008696">
    <property type="entry name" value="PRK11713.3-5"/>
    <property type="match status" value="1"/>
</dbReference>
<feature type="domain" description="Ribosomal RNA small subunit methyltransferase E methyltransferase" evidence="13">
    <location>
        <begin position="83"/>
        <end position="239"/>
    </location>
</feature>
<keyword evidence="8 12" id="KW-0808">Transferase</keyword>
<evidence type="ECO:0000256" key="2">
    <source>
        <dbReference type="ARBA" id="ARBA00005528"/>
    </source>
</evidence>
<dbReference type="RefSeq" id="WP_377211999.1">
    <property type="nucleotide sequence ID" value="NZ_JBHTJV010000003.1"/>
</dbReference>
<keyword evidence="7 12" id="KW-0489">Methyltransferase</keyword>
<dbReference type="GO" id="GO:0032259">
    <property type="term" value="P:methylation"/>
    <property type="evidence" value="ECO:0007669"/>
    <property type="project" value="UniProtKB-KW"/>
</dbReference>
<dbReference type="Proteomes" id="UP001597101">
    <property type="component" value="Unassembled WGS sequence"/>
</dbReference>
<feature type="domain" description="Ribosomal RNA small subunit methyltransferase E PUA-like" evidence="14">
    <location>
        <begin position="25"/>
        <end position="70"/>
    </location>
</feature>
<dbReference type="InterPro" id="IPR029026">
    <property type="entry name" value="tRNA_m1G_MTases_N"/>
</dbReference>
<proteinExistence type="inferred from homology"/>
<evidence type="ECO:0000259" key="14">
    <source>
        <dbReference type="Pfam" id="PF20260"/>
    </source>
</evidence>
<dbReference type="PANTHER" id="PTHR30027:SF3">
    <property type="entry name" value="16S RRNA (URACIL(1498)-N(3))-METHYLTRANSFERASE"/>
    <property type="match status" value="1"/>
</dbReference>
<dbReference type="InterPro" id="IPR006700">
    <property type="entry name" value="RsmE"/>
</dbReference>
<evidence type="ECO:0000256" key="9">
    <source>
        <dbReference type="ARBA" id="ARBA00022691"/>
    </source>
</evidence>
<dbReference type="GO" id="GO:0008168">
    <property type="term" value="F:methyltransferase activity"/>
    <property type="evidence" value="ECO:0007669"/>
    <property type="project" value="UniProtKB-KW"/>
</dbReference>
<dbReference type="InterPro" id="IPR015947">
    <property type="entry name" value="PUA-like_sf"/>
</dbReference>
<comment type="caution">
    <text evidence="15">The sequence shown here is derived from an EMBL/GenBank/DDBJ whole genome shotgun (WGS) entry which is preliminary data.</text>
</comment>
<keyword evidence="16" id="KW-1185">Reference proteome</keyword>
<evidence type="ECO:0000256" key="3">
    <source>
        <dbReference type="ARBA" id="ARBA00012328"/>
    </source>
</evidence>
<evidence type="ECO:0000256" key="8">
    <source>
        <dbReference type="ARBA" id="ARBA00022679"/>
    </source>
</evidence>
<evidence type="ECO:0000259" key="13">
    <source>
        <dbReference type="Pfam" id="PF04452"/>
    </source>
</evidence>
<comment type="catalytic activity">
    <reaction evidence="11 12">
        <text>uridine(1498) in 16S rRNA + S-adenosyl-L-methionine = N(3)-methyluridine(1498) in 16S rRNA + S-adenosyl-L-homocysteine + H(+)</text>
        <dbReference type="Rhea" id="RHEA:42920"/>
        <dbReference type="Rhea" id="RHEA-COMP:10283"/>
        <dbReference type="Rhea" id="RHEA-COMP:10284"/>
        <dbReference type="ChEBI" id="CHEBI:15378"/>
        <dbReference type="ChEBI" id="CHEBI:57856"/>
        <dbReference type="ChEBI" id="CHEBI:59789"/>
        <dbReference type="ChEBI" id="CHEBI:65315"/>
        <dbReference type="ChEBI" id="CHEBI:74502"/>
        <dbReference type="EC" id="2.1.1.193"/>
    </reaction>
</comment>
<dbReference type="EMBL" id="JBHTJV010000003">
    <property type="protein sequence ID" value="MFD0916168.1"/>
    <property type="molecule type" value="Genomic_DNA"/>
</dbReference>
<dbReference type="PANTHER" id="PTHR30027">
    <property type="entry name" value="RIBOSOMAL RNA SMALL SUBUNIT METHYLTRANSFERASE E"/>
    <property type="match status" value="1"/>
</dbReference>
<dbReference type="InterPro" id="IPR046886">
    <property type="entry name" value="RsmE_MTase_dom"/>
</dbReference>
<keyword evidence="6 12" id="KW-0698">rRNA processing</keyword>
<evidence type="ECO:0000256" key="4">
    <source>
        <dbReference type="ARBA" id="ARBA00013673"/>
    </source>
</evidence>
<evidence type="ECO:0000313" key="16">
    <source>
        <dbReference type="Proteomes" id="UP001597101"/>
    </source>
</evidence>
<dbReference type="SUPFAM" id="SSF88697">
    <property type="entry name" value="PUA domain-like"/>
    <property type="match status" value="1"/>
</dbReference>
<comment type="function">
    <text evidence="10 12">Specifically methylates the N3 position of the uracil ring of uridine 1498 (m3U1498) in 16S rRNA. Acts on the fully assembled 30S ribosomal subunit.</text>
</comment>
<sequence>MPRYDFSAQRLFLDTPLMTGSLCELDRNQANYLLNVLRLKDGSGVLVFNGRDGEWQTRVVVEGRKKAHLECIEQARAQTAAGDLVYLFAPLKQARLDYMIQKAVEMGASHIVPVLTQYTQVRKVNAERMRSNAIEAAEQCGVLSIPTFAEPADLATAIDALESDRTIIFCDEGEASQNPLPALQAIERGPLAVLIGPEGGFSEDERTMLRERANVVPIPLGPRVLRADTAAVAALALVQAVLGDWK</sequence>
<dbReference type="PIRSF" id="PIRSF015601">
    <property type="entry name" value="MTase_slr0722"/>
    <property type="match status" value="1"/>
</dbReference>
<dbReference type="Gene3D" id="3.40.1280.10">
    <property type="match status" value="1"/>
</dbReference>
<keyword evidence="9 12" id="KW-0949">S-adenosyl-L-methionine</keyword>
<keyword evidence="5 12" id="KW-0963">Cytoplasm</keyword>
<evidence type="ECO:0000256" key="11">
    <source>
        <dbReference type="ARBA" id="ARBA00047944"/>
    </source>
</evidence>
<dbReference type="Gene3D" id="2.40.240.20">
    <property type="entry name" value="Hypothetical PUA domain-like, domain 1"/>
    <property type="match status" value="1"/>
</dbReference>
<dbReference type="Pfam" id="PF04452">
    <property type="entry name" value="Methyltrans_RNA"/>
    <property type="match status" value="1"/>
</dbReference>
<dbReference type="SUPFAM" id="SSF75217">
    <property type="entry name" value="alpha/beta knot"/>
    <property type="match status" value="1"/>
</dbReference>
<organism evidence="15 16">
    <name type="scientific">Pseudahrensia aquimaris</name>
    <dbReference type="NCBI Taxonomy" id="744461"/>
    <lineage>
        <taxon>Bacteria</taxon>
        <taxon>Pseudomonadati</taxon>
        <taxon>Pseudomonadota</taxon>
        <taxon>Alphaproteobacteria</taxon>
        <taxon>Hyphomicrobiales</taxon>
        <taxon>Ahrensiaceae</taxon>
        <taxon>Pseudahrensia</taxon>
    </lineage>
</organism>
<reference evidence="16" key="1">
    <citation type="journal article" date="2019" name="Int. J. Syst. Evol. Microbiol.">
        <title>The Global Catalogue of Microorganisms (GCM) 10K type strain sequencing project: providing services to taxonomists for standard genome sequencing and annotation.</title>
        <authorList>
            <consortium name="The Broad Institute Genomics Platform"/>
            <consortium name="The Broad Institute Genome Sequencing Center for Infectious Disease"/>
            <person name="Wu L."/>
            <person name="Ma J."/>
        </authorList>
    </citation>
    <scope>NUCLEOTIDE SEQUENCE [LARGE SCALE GENOMIC DNA]</scope>
    <source>
        <strain evidence="16">CCUG 60023</strain>
    </source>
</reference>
<dbReference type="Pfam" id="PF20260">
    <property type="entry name" value="PUA_4"/>
    <property type="match status" value="1"/>
</dbReference>
<dbReference type="InterPro" id="IPR046887">
    <property type="entry name" value="RsmE_PUA-like"/>
</dbReference>
<dbReference type="InterPro" id="IPR029028">
    <property type="entry name" value="Alpha/beta_knot_MTases"/>
</dbReference>
<evidence type="ECO:0000256" key="10">
    <source>
        <dbReference type="ARBA" id="ARBA00025699"/>
    </source>
</evidence>
<dbReference type="NCBIfam" id="TIGR00046">
    <property type="entry name" value="RsmE family RNA methyltransferase"/>
    <property type="match status" value="1"/>
</dbReference>